<dbReference type="InterPro" id="IPR052711">
    <property type="entry name" value="Zinc_ADH-like"/>
</dbReference>
<name>A0A1I2IE83_9BACT</name>
<dbReference type="SMART" id="SM00829">
    <property type="entry name" value="PKS_ER"/>
    <property type="match status" value="1"/>
</dbReference>
<dbReference type="Gene3D" id="3.90.180.10">
    <property type="entry name" value="Medium-chain alcohol dehydrogenases, catalytic domain"/>
    <property type="match status" value="1"/>
</dbReference>
<dbReference type="EMBL" id="FONY01000030">
    <property type="protein sequence ID" value="SFF39136.1"/>
    <property type="molecule type" value="Genomic_DNA"/>
</dbReference>
<dbReference type="STRING" id="1003.SAMN04488541_103029"/>
<dbReference type="AlphaFoldDB" id="A0A1I2IE83"/>
<organism evidence="2 3">
    <name type="scientific">Thermoflexibacter ruber</name>
    <dbReference type="NCBI Taxonomy" id="1003"/>
    <lineage>
        <taxon>Bacteria</taxon>
        <taxon>Pseudomonadati</taxon>
        <taxon>Bacteroidota</taxon>
        <taxon>Cytophagia</taxon>
        <taxon>Cytophagales</taxon>
        <taxon>Thermoflexibacteraceae</taxon>
        <taxon>Thermoflexibacter</taxon>
    </lineage>
</organism>
<dbReference type="SUPFAM" id="SSF51735">
    <property type="entry name" value="NAD(P)-binding Rossmann-fold domains"/>
    <property type="match status" value="1"/>
</dbReference>
<gene>
    <name evidence="2" type="ORF">SAMN04488541_103029</name>
</gene>
<dbReference type="InterPro" id="IPR013154">
    <property type="entry name" value="ADH-like_N"/>
</dbReference>
<dbReference type="Pfam" id="PF08240">
    <property type="entry name" value="ADH_N"/>
    <property type="match status" value="1"/>
</dbReference>
<dbReference type="InterPro" id="IPR013149">
    <property type="entry name" value="ADH-like_C"/>
</dbReference>
<accession>A0A1I2IE83</accession>
<evidence type="ECO:0000259" key="1">
    <source>
        <dbReference type="SMART" id="SM00829"/>
    </source>
</evidence>
<evidence type="ECO:0000313" key="3">
    <source>
        <dbReference type="Proteomes" id="UP000199513"/>
    </source>
</evidence>
<keyword evidence="3" id="KW-1185">Reference proteome</keyword>
<sequence>MMKALQITDNPKEKIKLVEVPIPKPEEGEVLVKLTAAALNRRDQWIREDKYPNIKPHTTLGSDGCGIVEKVGSEIDSHWVGKKVIINPNIDWGDNPKFQARHYQILGMPTHGTFAEYIVVKNHRLHLKPEHLTDEQASALPLGGLTAYRAIFNHGEFKEGENMLISGIGGGVATLALQFALAAKANIYITSGSQEKIDKALQAGAVDGANYKESNWNKELLEKSKGFDLVIDSGGGKGFSDFIRMMKPAGRIVSYGATQGLPTTLDLYRIFYYQIKIQGTTMGNDQEFAEMLSFVNTNKIVPLIDSIRPFDEIISAFDEMRSSKQFGKIVVKI</sequence>
<dbReference type="Proteomes" id="UP000199513">
    <property type="component" value="Unassembled WGS sequence"/>
</dbReference>
<protein>
    <submittedName>
        <fullName evidence="2">NADPH:quinone reductase</fullName>
    </submittedName>
</protein>
<dbReference type="PANTHER" id="PTHR45033">
    <property type="match status" value="1"/>
</dbReference>
<dbReference type="PANTHER" id="PTHR45033:SF3">
    <property type="entry name" value="DEHYDROGENASE, PUTATIVE (AFU_ORTHOLOGUE AFUA_2G13270)-RELATED"/>
    <property type="match status" value="1"/>
</dbReference>
<dbReference type="InterPro" id="IPR020843">
    <property type="entry name" value="ER"/>
</dbReference>
<dbReference type="InterPro" id="IPR011032">
    <property type="entry name" value="GroES-like_sf"/>
</dbReference>
<dbReference type="RefSeq" id="WP_317039472.1">
    <property type="nucleotide sequence ID" value="NZ_FONY01000030.1"/>
</dbReference>
<dbReference type="GO" id="GO:0016491">
    <property type="term" value="F:oxidoreductase activity"/>
    <property type="evidence" value="ECO:0007669"/>
    <property type="project" value="InterPro"/>
</dbReference>
<evidence type="ECO:0000313" key="2">
    <source>
        <dbReference type="EMBL" id="SFF39136.1"/>
    </source>
</evidence>
<reference evidence="2 3" key="1">
    <citation type="submission" date="2016-10" db="EMBL/GenBank/DDBJ databases">
        <authorList>
            <person name="de Groot N.N."/>
        </authorList>
    </citation>
    <scope>NUCLEOTIDE SEQUENCE [LARGE SCALE GENOMIC DNA]</scope>
    <source>
        <strain>GEY</strain>
        <strain evidence="3">DSM 9560</strain>
    </source>
</reference>
<proteinExistence type="predicted"/>
<dbReference type="Pfam" id="PF00107">
    <property type="entry name" value="ADH_zinc_N"/>
    <property type="match status" value="1"/>
</dbReference>
<dbReference type="SUPFAM" id="SSF50129">
    <property type="entry name" value="GroES-like"/>
    <property type="match status" value="1"/>
</dbReference>
<feature type="domain" description="Enoyl reductase (ER)" evidence="1">
    <location>
        <begin position="10"/>
        <end position="331"/>
    </location>
</feature>
<dbReference type="Gene3D" id="3.40.50.720">
    <property type="entry name" value="NAD(P)-binding Rossmann-like Domain"/>
    <property type="match status" value="1"/>
</dbReference>
<dbReference type="InterPro" id="IPR036291">
    <property type="entry name" value="NAD(P)-bd_dom_sf"/>
</dbReference>